<dbReference type="GO" id="GO:0042302">
    <property type="term" value="F:structural constituent of cuticle"/>
    <property type="evidence" value="ECO:0007669"/>
    <property type="project" value="UniProtKB-UniRule"/>
</dbReference>
<feature type="region of interest" description="Disordered" evidence="3">
    <location>
        <begin position="93"/>
        <end position="112"/>
    </location>
</feature>
<keyword evidence="5" id="KW-1185">Reference proteome</keyword>
<dbReference type="InterPro" id="IPR000618">
    <property type="entry name" value="Insect_cuticle"/>
</dbReference>
<evidence type="ECO:0000256" key="1">
    <source>
        <dbReference type="ARBA" id="ARBA00022729"/>
    </source>
</evidence>
<organism evidence="4 5">
    <name type="scientific">Operophtera brumata</name>
    <name type="common">Winter moth</name>
    <name type="synonym">Phalaena brumata</name>
    <dbReference type="NCBI Taxonomy" id="104452"/>
    <lineage>
        <taxon>Eukaryota</taxon>
        <taxon>Metazoa</taxon>
        <taxon>Ecdysozoa</taxon>
        <taxon>Arthropoda</taxon>
        <taxon>Hexapoda</taxon>
        <taxon>Insecta</taxon>
        <taxon>Pterygota</taxon>
        <taxon>Neoptera</taxon>
        <taxon>Endopterygota</taxon>
        <taxon>Lepidoptera</taxon>
        <taxon>Glossata</taxon>
        <taxon>Ditrysia</taxon>
        <taxon>Geometroidea</taxon>
        <taxon>Geometridae</taxon>
        <taxon>Larentiinae</taxon>
        <taxon>Operophtera</taxon>
    </lineage>
</organism>
<dbReference type="Proteomes" id="UP000037510">
    <property type="component" value="Unassembled WGS sequence"/>
</dbReference>
<evidence type="ECO:0000313" key="4">
    <source>
        <dbReference type="EMBL" id="KOB72418.1"/>
    </source>
</evidence>
<evidence type="ECO:0000256" key="2">
    <source>
        <dbReference type="PROSITE-ProRule" id="PRU00497"/>
    </source>
</evidence>
<feature type="region of interest" description="Disordered" evidence="3">
    <location>
        <begin position="125"/>
        <end position="157"/>
    </location>
</feature>
<accession>A0A0L7LA97</accession>
<feature type="compositionally biased region" description="Basic and acidic residues" evidence="3">
    <location>
        <begin position="299"/>
        <end position="308"/>
    </location>
</feature>
<comment type="caution">
    <text evidence="4">The sequence shown here is derived from an EMBL/GenBank/DDBJ whole genome shotgun (WGS) entry which is preliminary data.</text>
</comment>
<feature type="region of interest" description="Disordered" evidence="3">
    <location>
        <begin position="206"/>
        <end position="256"/>
    </location>
</feature>
<sequence length="338" mass="40232">MYNKNITTLFKRCHYSVLEPDGTVRSVEYSAGPKTGFNAVVSNEGNPHPSHPEESGRNFIEDKAMRDYGKYYDIADEIEDEYYERKRAKYPYDSYREQPSRKRPSYAYDQEPSEYTHSITIKHPRDETSLDGEAHSHVGYSFDPNRKTKPKKESYENRDSYANIVDFDISKSKYANYPSEPYRDNYDKYSEPTNYAFDKIKPYESYKLPKYEDPRPDSSMKYNYPSIPDIPRPEKYYPEDLPPRPKKKRRPQKVPEYVGDDLDDYILVPKKKYKPVRNPEPVDYRPELEDEYDRPYQGYDDHEDRYRPIRENSGVTEVVRKIVKKKKPVINLLDIFDI</sequence>
<dbReference type="AlphaFoldDB" id="A0A0L7LA97"/>
<name>A0A0L7LA97_OPEBR</name>
<keyword evidence="2" id="KW-0193">Cuticle</keyword>
<protein>
    <submittedName>
        <fullName evidence="4">Putative cuticle protein</fullName>
    </submittedName>
</protein>
<keyword evidence="1" id="KW-0732">Signal</keyword>
<feature type="compositionally biased region" description="Basic and acidic residues" evidence="3">
    <location>
        <begin position="206"/>
        <end position="218"/>
    </location>
</feature>
<feature type="compositionally biased region" description="Basic and acidic residues" evidence="3">
    <location>
        <begin position="125"/>
        <end position="136"/>
    </location>
</feature>
<feature type="region of interest" description="Disordered" evidence="3">
    <location>
        <begin position="276"/>
        <end position="308"/>
    </location>
</feature>
<dbReference type="EMBL" id="JTDY01001977">
    <property type="protein sequence ID" value="KOB72418.1"/>
    <property type="molecule type" value="Genomic_DNA"/>
</dbReference>
<dbReference type="Pfam" id="PF00379">
    <property type="entry name" value="Chitin_bind_4"/>
    <property type="match status" value="1"/>
</dbReference>
<evidence type="ECO:0000313" key="5">
    <source>
        <dbReference type="Proteomes" id="UP000037510"/>
    </source>
</evidence>
<gene>
    <name evidence="4" type="ORF">OBRU01_12319</name>
</gene>
<proteinExistence type="predicted"/>
<reference evidence="4 5" key="1">
    <citation type="journal article" date="2015" name="Genome Biol. Evol.">
        <title>The genome of winter moth (Operophtera brumata) provides a genomic perspective on sexual dimorphism and phenology.</title>
        <authorList>
            <person name="Derks M.F."/>
            <person name="Smit S."/>
            <person name="Salis L."/>
            <person name="Schijlen E."/>
            <person name="Bossers A."/>
            <person name="Mateman C."/>
            <person name="Pijl A.S."/>
            <person name="de Ridder D."/>
            <person name="Groenen M.A."/>
            <person name="Visser M.E."/>
            <person name="Megens H.J."/>
        </authorList>
    </citation>
    <scope>NUCLEOTIDE SEQUENCE [LARGE SCALE GENOMIC DNA]</scope>
    <source>
        <strain evidence="4">WM2013NL</strain>
        <tissue evidence="4">Head and thorax</tissue>
    </source>
</reference>
<feature type="compositionally biased region" description="Basic and acidic residues" evidence="3">
    <location>
        <begin position="231"/>
        <end position="243"/>
    </location>
</feature>
<evidence type="ECO:0000256" key="3">
    <source>
        <dbReference type="SAM" id="MobiDB-lite"/>
    </source>
</evidence>
<dbReference type="PROSITE" id="PS51155">
    <property type="entry name" value="CHIT_BIND_RR_2"/>
    <property type="match status" value="1"/>
</dbReference>